<evidence type="ECO:0000313" key="3">
    <source>
        <dbReference type="Proteomes" id="UP001214603"/>
    </source>
</evidence>
<reference evidence="2" key="1">
    <citation type="submission" date="2023-03" db="EMBL/GenBank/DDBJ databases">
        <title>Mating type loci evolution in Malassezia.</title>
        <authorList>
            <person name="Coelho M.A."/>
        </authorList>
    </citation>
    <scope>NUCLEOTIDE SEQUENCE</scope>
    <source>
        <strain evidence="2">CBS 7876</strain>
    </source>
</reference>
<sequence length="399" mass="42560">MPPTTPAPSYEEFLLRQTRQNVEQLAASGALDSILCRQLESLLSQAVIRAPELPARAERSVVKSEKEKLTAKQKWTREVLADSDIMPTLVDAALQVAAGPLLTSSQRQAVVNIVSISQERIAKAITDPARQRAAQKFTTSTAKAAQTGLVSGLSNAGQNWEKWNKKRDEEFEAKRAAKMEQQSLQDELKREREMFARSGKSPSVSEVEPAMASMSIAGSDAVSLAPNNPASASVVALPSENISEGEVSDSHAHTGAVTTTYTPWPGLVLTSTIVASYGQHDVSLTGDTNRALPPPPPRETAPPPPPGSNLPPPPPRHTAAPAPSAAPMPPPTRTPSLSQTGYVPQGYTQAPPAQTYQTTSSPQVQSPPMYTQQGYVSQTPASLRPAMQGVPPGYSQRPT</sequence>
<keyword evidence="3" id="KW-1185">Reference proteome</keyword>
<evidence type="ECO:0000313" key="2">
    <source>
        <dbReference type="EMBL" id="WFD01395.1"/>
    </source>
</evidence>
<accession>A0AAF0DXI4</accession>
<feature type="compositionally biased region" description="Low complexity" evidence="1">
    <location>
        <begin position="347"/>
        <end position="359"/>
    </location>
</feature>
<feature type="region of interest" description="Disordered" evidence="1">
    <location>
        <begin position="283"/>
        <end position="399"/>
    </location>
</feature>
<evidence type="ECO:0000256" key="1">
    <source>
        <dbReference type="SAM" id="MobiDB-lite"/>
    </source>
</evidence>
<dbReference type="AlphaFoldDB" id="A0AAF0DXI4"/>
<gene>
    <name evidence="2" type="ORF">MOBT1_000058</name>
</gene>
<organism evidence="2 3">
    <name type="scientific">Malassezia obtusa</name>
    <dbReference type="NCBI Taxonomy" id="76774"/>
    <lineage>
        <taxon>Eukaryota</taxon>
        <taxon>Fungi</taxon>
        <taxon>Dikarya</taxon>
        <taxon>Basidiomycota</taxon>
        <taxon>Ustilaginomycotina</taxon>
        <taxon>Malasseziomycetes</taxon>
        <taxon>Malasseziales</taxon>
        <taxon>Malasseziaceae</taxon>
        <taxon>Malassezia</taxon>
    </lineage>
</organism>
<dbReference type="EMBL" id="CP119934">
    <property type="protein sequence ID" value="WFD01395.1"/>
    <property type="molecule type" value="Genomic_DNA"/>
</dbReference>
<protein>
    <submittedName>
        <fullName evidence="2">Uncharacterized protein</fullName>
    </submittedName>
</protein>
<feature type="compositionally biased region" description="Pro residues" evidence="1">
    <location>
        <begin position="324"/>
        <end position="333"/>
    </location>
</feature>
<proteinExistence type="predicted"/>
<dbReference type="Proteomes" id="UP001214603">
    <property type="component" value="Chromosome 1"/>
</dbReference>
<feature type="compositionally biased region" description="Polar residues" evidence="1">
    <location>
        <begin position="360"/>
        <end position="381"/>
    </location>
</feature>
<name>A0AAF0DXI4_9BASI</name>
<feature type="compositionally biased region" description="Pro residues" evidence="1">
    <location>
        <begin position="292"/>
        <end position="316"/>
    </location>
</feature>